<dbReference type="OrthoDB" id="5835829at2759"/>
<accession>A0A1U7Z5F6</accession>
<dbReference type="KEGG" id="nnu:104590529"/>
<name>A0A1U7Z5F6_NELNU</name>
<evidence type="ECO:0000313" key="5">
    <source>
        <dbReference type="Proteomes" id="UP000189703"/>
    </source>
</evidence>
<feature type="domain" description="Glycosyltransferase N-terminal" evidence="4">
    <location>
        <begin position="4"/>
        <end position="40"/>
    </location>
</feature>
<dbReference type="RefSeq" id="XP_010247542.1">
    <property type="nucleotide sequence ID" value="XM_010249240.2"/>
</dbReference>
<dbReference type="FunFam" id="3.40.50.2000:FF:000019">
    <property type="entry name" value="Glycosyltransferase"/>
    <property type="match status" value="1"/>
</dbReference>
<dbReference type="InterPro" id="IPR058980">
    <property type="entry name" value="Glyco_transf_N"/>
</dbReference>
<dbReference type="PANTHER" id="PTHR11926:SF986">
    <property type="entry name" value="UDP-GLYCOSYLTRANSFERASE 84A1"/>
    <property type="match status" value="1"/>
</dbReference>
<dbReference type="InterPro" id="IPR002213">
    <property type="entry name" value="UDP_glucos_trans"/>
</dbReference>
<dbReference type="GO" id="GO:0005737">
    <property type="term" value="C:cytoplasm"/>
    <property type="evidence" value="ECO:0000318"/>
    <property type="project" value="GO_Central"/>
</dbReference>
<comment type="similarity">
    <text evidence="1">Belongs to the UDP-glycosyltransferase family.</text>
</comment>
<dbReference type="eggNOG" id="KOG1192">
    <property type="taxonomic scope" value="Eukaryota"/>
</dbReference>
<dbReference type="FunCoup" id="A0A1U7Z5F6">
    <property type="interactions" value="344"/>
</dbReference>
<sequence>MKMVHVLVVSFPGQGHVNPLLRLAKLLASEGLLVTFSTTESIGHMMKKATNIPGTCSATPIGQGQLRFEFFSDGWPADDNSKRQDIDGLLHRLETVGKESFTCLVKKQAEEGRPVSCLVNNAFVPWALDVATDFGIPCAVLWVQSCAVFSTYYYYFHRLARFPSVDEPHLSVHLPGLPILNSHEVPSFLHPSTIYHMLGNLILGQFQNLSKSFYVLVDSFEELEHEVIEAMSHLSLPPLRTIGPLFRSLKGSSSNSSNGVRGDFWTAAEGCIQWLDSQPLSSVVYISFGSIAFLPKDQMEEMAWGLLKTGLPFLWVVKPPAKEIATDTGLPAGFMDKAQGKGMVVEWCPQEQVLAHPSVACFVTHCGWNSSMECLTSGVPVVAFPQWGDQVTNAKFLVDKYGVGSLMGRSDRDSQLISRETVERCILEVARGPKTEEAKKNALKWKKAAEKAVANGGSSHRNIQAFVDEVRRLALTATSFEINT</sequence>
<evidence type="ECO:0000256" key="2">
    <source>
        <dbReference type="ARBA" id="ARBA00022676"/>
    </source>
</evidence>
<keyword evidence="3" id="KW-0808">Transferase</keyword>
<dbReference type="InParanoid" id="A0A1U7Z5F6"/>
<evidence type="ECO:0000259" key="4">
    <source>
        <dbReference type="Pfam" id="PF26168"/>
    </source>
</evidence>
<evidence type="ECO:0000313" key="6">
    <source>
        <dbReference type="RefSeq" id="XP_010247542.1"/>
    </source>
</evidence>
<dbReference type="Gene3D" id="3.40.50.2000">
    <property type="entry name" value="Glycogen Phosphorylase B"/>
    <property type="match status" value="2"/>
</dbReference>
<organism evidence="5 6">
    <name type="scientific">Nelumbo nucifera</name>
    <name type="common">Sacred lotus</name>
    <dbReference type="NCBI Taxonomy" id="4432"/>
    <lineage>
        <taxon>Eukaryota</taxon>
        <taxon>Viridiplantae</taxon>
        <taxon>Streptophyta</taxon>
        <taxon>Embryophyta</taxon>
        <taxon>Tracheophyta</taxon>
        <taxon>Spermatophyta</taxon>
        <taxon>Magnoliopsida</taxon>
        <taxon>Proteales</taxon>
        <taxon>Nelumbonaceae</taxon>
        <taxon>Nelumbo</taxon>
    </lineage>
</organism>
<dbReference type="FunFam" id="3.40.50.2000:FF:000101">
    <property type="entry name" value="Glycosyltransferase"/>
    <property type="match status" value="1"/>
</dbReference>
<dbReference type="PANTHER" id="PTHR11926">
    <property type="entry name" value="GLUCOSYL/GLUCURONOSYL TRANSFERASES"/>
    <property type="match status" value="1"/>
</dbReference>
<keyword evidence="2" id="KW-0328">Glycosyltransferase</keyword>
<dbReference type="GeneID" id="104590529"/>
<gene>
    <name evidence="6" type="primary">LOC104590529</name>
</gene>
<evidence type="ECO:0000256" key="3">
    <source>
        <dbReference type="ARBA" id="ARBA00022679"/>
    </source>
</evidence>
<dbReference type="OMA" id="KTGVRMC"/>
<proteinExistence type="inferred from homology"/>
<dbReference type="Pfam" id="PF00201">
    <property type="entry name" value="UDPGT"/>
    <property type="match status" value="1"/>
</dbReference>
<keyword evidence="5" id="KW-1185">Reference proteome</keyword>
<protein>
    <submittedName>
        <fullName evidence="6">Limonoid UDP-glucosyltransferase</fullName>
    </submittedName>
</protein>
<dbReference type="Proteomes" id="UP000189703">
    <property type="component" value="Unplaced"/>
</dbReference>
<dbReference type="SUPFAM" id="SSF53756">
    <property type="entry name" value="UDP-Glycosyltransferase/glycogen phosphorylase"/>
    <property type="match status" value="1"/>
</dbReference>
<dbReference type="GO" id="GO:0080044">
    <property type="term" value="F:quercetin 7-O-glucosyltransferase activity"/>
    <property type="evidence" value="ECO:0000318"/>
    <property type="project" value="GO_Central"/>
</dbReference>
<evidence type="ECO:0000256" key="1">
    <source>
        <dbReference type="ARBA" id="ARBA00009995"/>
    </source>
</evidence>
<dbReference type="GO" id="GO:0080043">
    <property type="term" value="F:quercetin 3-O-glucosyltransferase activity"/>
    <property type="evidence" value="ECO:0000318"/>
    <property type="project" value="GO_Central"/>
</dbReference>
<dbReference type="Pfam" id="PF26168">
    <property type="entry name" value="Glyco_transf_N"/>
    <property type="match status" value="1"/>
</dbReference>
<dbReference type="CDD" id="cd03784">
    <property type="entry name" value="GT1_Gtf-like"/>
    <property type="match status" value="1"/>
</dbReference>
<dbReference type="AlphaFoldDB" id="A0A1U7Z5F6"/>
<reference evidence="6" key="1">
    <citation type="submission" date="2025-08" db="UniProtKB">
        <authorList>
            <consortium name="RefSeq"/>
        </authorList>
    </citation>
    <scope>IDENTIFICATION</scope>
</reference>